<dbReference type="PANTHER" id="PTHR24112:SF64">
    <property type="entry name" value="CHROMOSOME UNDETERMINED SCAFFOLD_46, WHOLE GENOME SHOTGUN SEQUENCE"/>
    <property type="match status" value="1"/>
</dbReference>
<dbReference type="GO" id="GO:0034315">
    <property type="term" value="P:regulation of Arp2/3 complex-mediated actin nucleation"/>
    <property type="evidence" value="ECO:0007669"/>
    <property type="project" value="TreeGrafter"/>
</dbReference>
<dbReference type="OrthoDB" id="1111833at2759"/>
<dbReference type="Gene3D" id="3.80.10.10">
    <property type="entry name" value="Ribonuclease Inhibitor"/>
    <property type="match status" value="1"/>
</dbReference>
<proteinExistence type="predicted"/>
<evidence type="ECO:0008006" key="5">
    <source>
        <dbReference type="Google" id="ProtNLM"/>
    </source>
</evidence>
<feature type="compositionally biased region" description="Basic and acidic residues" evidence="1">
    <location>
        <begin position="50"/>
        <end position="61"/>
    </location>
</feature>
<keyword evidence="4" id="KW-1185">Reference proteome</keyword>
<dbReference type="GO" id="GO:0016477">
    <property type="term" value="P:cell migration"/>
    <property type="evidence" value="ECO:0007669"/>
    <property type="project" value="TreeGrafter"/>
</dbReference>
<evidence type="ECO:0000256" key="1">
    <source>
        <dbReference type="SAM" id="MobiDB-lite"/>
    </source>
</evidence>
<dbReference type="GO" id="GO:0030027">
    <property type="term" value="C:lamellipodium"/>
    <property type="evidence" value="ECO:0007669"/>
    <property type="project" value="TreeGrafter"/>
</dbReference>
<dbReference type="AlphaFoldDB" id="A0A1J4JSE1"/>
<feature type="region of interest" description="Disordered" evidence="1">
    <location>
        <begin position="819"/>
        <end position="1029"/>
    </location>
</feature>
<feature type="compositionally biased region" description="Low complexity" evidence="1">
    <location>
        <begin position="840"/>
        <end position="850"/>
    </location>
</feature>
<dbReference type="GeneID" id="94842332"/>
<dbReference type="InterPro" id="IPR032675">
    <property type="entry name" value="LRR_dom_sf"/>
</dbReference>
<organism evidence="3 4">
    <name type="scientific">Tritrichomonas foetus</name>
    <dbReference type="NCBI Taxonomy" id="1144522"/>
    <lineage>
        <taxon>Eukaryota</taxon>
        <taxon>Metamonada</taxon>
        <taxon>Parabasalia</taxon>
        <taxon>Tritrichomonadida</taxon>
        <taxon>Tritrichomonadidae</taxon>
        <taxon>Tritrichomonas</taxon>
    </lineage>
</organism>
<keyword evidence="2" id="KW-0812">Transmembrane</keyword>
<keyword evidence="2" id="KW-0472">Membrane</keyword>
<feature type="compositionally biased region" description="Acidic residues" evidence="1">
    <location>
        <begin position="930"/>
        <end position="939"/>
    </location>
</feature>
<feature type="transmembrane region" description="Helical" evidence="2">
    <location>
        <begin position="12"/>
        <end position="31"/>
    </location>
</feature>
<gene>
    <name evidence="3" type="ORF">TRFO_30929</name>
</gene>
<dbReference type="RefSeq" id="XP_068355191.1">
    <property type="nucleotide sequence ID" value="XM_068507628.1"/>
</dbReference>
<feature type="compositionally biased region" description="Basic and acidic residues" evidence="1">
    <location>
        <begin position="919"/>
        <end position="929"/>
    </location>
</feature>
<comment type="caution">
    <text evidence="3">The sequence shown here is derived from an EMBL/GenBank/DDBJ whole genome shotgun (WGS) entry which is preliminary data.</text>
</comment>
<feature type="compositionally biased region" description="Basic and acidic residues" evidence="1">
    <location>
        <begin position="825"/>
        <end position="838"/>
    </location>
</feature>
<dbReference type="GO" id="GO:0005886">
    <property type="term" value="C:plasma membrane"/>
    <property type="evidence" value="ECO:0007669"/>
    <property type="project" value="TreeGrafter"/>
</dbReference>
<dbReference type="Proteomes" id="UP000179807">
    <property type="component" value="Unassembled WGS sequence"/>
</dbReference>
<dbReference type="VEuPathDB" id="TrichDB:TRFO_30929"/>
<dbReference type="PANTHER" id="PTHR24112">
    <property type="entry name" value="LEUCINE-RICH REPEAT, ISOFORM F-RELATED"/>
    <property type="match status" value="1"/>
</dbReference>
<feature type="compositionally biased region" description="Low complexity" evidence="1">
    <location>
        <begin position="940"/>
        <end position="951"/>
    </location>
</feature>
<dbReference type="EMBL" id="MLAK01000883">
    <property type="protein sequence ID" value="OHT02055.1"/>
    <property type="molecule type" value="Genomic_DNA"/>
</dbReference>
<reference evidence="3" key="1">
    <citation type="submission" date="2016-10" db="EMBL/GenBank/DDBJ databases">
        <authorList>
            <person name="Benchimol M."/>
            <person name="Almeida L.G."/>
            <person name="Vasconcelos A.T."/>
            <person name="Perreira-Neves A."/>
            <person name="Rosa I.A."/>
            <person name="Tasca T."/>
            <person name="Bogo M.R."/>
            <person name="de Souza W."/>
        </authorList>
    </citation>
    <scope>NUCLEOTIDE SEQUENCE [LARGE SCALE GENOMIC DNA]</scope>
    <source>
        <strain evidence="3">K</strain>
    </source>
</reference>
<feature type="compositionally biased region" description="Basic and acidic residues" evidence="1">
    <location>
        <begin position="999"/>
        <end position="1008"/>
    </location>
</feature>
<evidence type="ECO:0000313" key="4">
    <source>
        <dbReference type="Proteomes" id="UP000179807"/>
    </source>
</evidence>
<sequence>MFLHIIDIINILLFPIGGFISIISTFSEFYIKLTDKIMSSNTDQQAYSPEIKEGKQAKNDKSPVGSPPSSPGKSPSGIQKMGTKVLSKHEQKCMQMAAQLNPKFKVLACYLLKSKKTFVLTPSHFILAKKGFKLNNEDPAFVFPWCNLKELSISPKLILLSFYPTKPENTEEPNSQPQRTDFRMIMSKKEYSTGVAQLCDVLQRVLLPTELKRIEFDKFGAPPVQPCVRSAKYRLLMHDDLNKLHPETVSAVNRIITYGPPMVDLAEIKDATFFVPIFFDILPFLPSIKTVKVPLLKDLPIYELAAKLARNTTTIKALELAGHCKDTLLDFTTAAKENANDSQLTSLSFGVSKSTIEDLELISDMVCNAKINSIGFHSAFREEAVPYFYSSFLSPKVLDNLLSLSLDNTLNIDLTKLLPKLRKVALLSLASCDLNVANAIHMLSLHYNSLPQLQVVNLSGNTFVSNDVDKTKFPHKLAKLPPKLHNFILNDITWPEKTFRNFFEFLFEHIPEKLKLSLSGTLTLQREWKSVFNYLLNCNYTELRELIWDDNSLHPEFFRFLEQNTKLIKLQMNGCFRDQDQSLIEALCRYISHAENLQAVMLRGRGNQYFGKHLIDVLKASLKINKLRLLDVSESHVGETEDEEGVVSINNQELKESLKLVSKIIETSKCLEYINFDGMYPNESADYLNLLQELSHKIHNLKISFPLFDVNYLVNKENASRATVDAIQKMYFFKHPEEELQPPKEPPEGGYKIGYAPTSTLSKPASIYRLYQRSDFPPYVSLRVQKNVSRSSRPLSIPNINEEIDDDLIWDPNVYVSSSSENDDVDLRKDKREMHSDPAIEISSSSSSSSSEKEEEPVQKKFIKHRFGSVRLPRTGVQPAKKAPRKRAKVSLEQIVEERDVHLSDEEDSLNMALRPKPTKVEEATKSNDDQYEESEPESSESSSSATSSSSNRVKEMKQKSKKQISESSESEHQEEKIVINANIVERSHSSSSSSSSDSENKSEKDQLMNELVTPKGLPPLPPKKPSTFSDEILEEPIYDFPELVEMAYPIAWKELDQSISLEEIYDRISSEHRSKVIKKLQKY</sequence>
<name>A0A1J4JSE1_9EUKA</name>
<evidence type="ECO:0000313" key="3">
    <source>
        <dbReference type="EMBL" id="OHT02055.1"/>
    </source>
</evidence>
<accession>A0A1J4JSE1</accession>
<feature type="region of interest" description="Disordered" evidence="1">
    <location>
        <begin position="50"/>
        <end position="81"/>
    </location>
</feature>
<dbReference type="SUPFAM" id="SSF52047">
    <property type="entry name" value="RNI-like"/>
    <property type="match status" value="1"/>
</dbReference>
<dbReference type="InterPro" id="IPR051279">
    <property type="entry name" value="PP1-Reg/Actin-Interact_Protein"/>
</dbReference>
<protein>
    <recommendedName>
        <fullName evidence="5">Leucine Rich Repeat family protein</fullName>
    </recommendedName>
</protein>
<keyword evidence="2" id="KW-1133">Transmembrane helix</keyword>
<evidence type="ECO:0000256" key="2">
    <source>
        <dbReference type="SAM" id="Phobius"/>
    </source>
</evidence>